<dbReference type="InterPro" id="IPR000209">
    <property type="entry name" value="Peptidase_S8/S53_dom"/>
</dbReference>
<dbReference type="InterPro" id="IPR028994">
    <property type="entry name" value="Integrin_alpha_N"/>
</dbReference>
<evidence type="ECO:0000256" key="10">
    <source>
        <dbReference type="PROSITE-ProRule" id="PRU01240"/>
    </source>
</evidence>
<dbReference type="CDD" id="cd04059">
    <property type="entry name" value="Peptidases_S8_Protein_convertases_Kexins_Furin-like"/>
    <property type="match status" value="1"/>
</dbReference>
<feature type="active site" description="Charge relay system" evidence="9 10">
    <location>
        <position position="440"/>
    </location>
</feature>
<dbReference type="SUPFAM" id="SSF52743">
    <property type="entry name" value="Subtilisin-like"/>
    <property type="match status" value="1"/>
</dbReference>
<evidence type="ECO:0000313" key="12">
    <source>
        <dbReference type="EMBL" id="VIP02084.1"/>
    </source>
</evidence>
<evidence type="ECO:0000256" key="3">
    <source>
        <dbReference type="ARBA" id="ARBA00022729"/>
    </source>
</evidence>
<dbReference type="InterPro" id="IPR022398">
    <property type="entry name" value="Peptidase_S8_His-AS"/>
</dbReference>
<proteinExistence type="inferred from homology"/>
<dbReference type="PROSITE" id="PS51829">
    <property type="entry name" value="P_HOMO_B"/>
    <property type="match status" value="1"/>
</dbReference>
<dbReference type="Pfam" id="PF13517">
    <property type="entry name" value="FG-GAP_3"/>
    <property type="match status" value="1"/>
</dbReference>
<sequence length="981" mass="102822">MLRSWLSQNRRGSSVSSTLKVESLESREVMNAYVPNFVEESWMARQNSLAASGEFGSSYVNQWVVGVRADVDAYQLARRVGPIESVSDFSQAMQGSQIWKFAQSSGGTEGQSVTPAQMIQKFEELKSQGLITYYFSGNNNLERETHAFVPNDALFNRQWFLQNKGQTGGKAGIDLNLAPVWQQGLTGNGVIVGVIDDGLQWLHPDINANAWQNPGDPIDGIDNDANGFIDDFVGWNFRNNTNNPAPITTDDGHGTAVGGIIGARGGNSVGVTGGAPNAKLLGLSLIGGGVTDPLADFKSLTYQVDDYVDIFNNSWGFVNTSKNMVFDPLSTLAMRYGSENGRDGKGTIYVFSAGNSRAEGALTTYSSLTNNPYSIAVAALDHNGVVTSYSNAGASVFITGPSSETAADGMVTTDLTADWGYNDGSEGVGPDYTTSFNGTSASGPAVSGAIALLLEANPELTYRDVQEIIAQSARRTDVGNATWKQNGGGFWVSEDYGFGLMDTAKAVELAKGWKNLSPQVAFNGKLETIVNGVVPDGFSFLTRSSIIDRNVRMEWTSVSVDITTAFRGDLLIELTSPSGTTVTLAAPRGDANPNYSYTFWTPFFRGESSAGEWKLTVRDMLTGDIATLNRFQISVLGTDPSIPFGQQPLPTVPPVTGTFLPGSSGLLVDRNSSSNSASLVSVGTGVGLQGTVRVMNSLTGFISFEVAPYGPNFGGGVNAVQTDLTGDGVMDLVTVPASGGGALIKVYDGFTGAEVASFFAFDPSFQGGASIAAGDIDGDGRNDIIVAAGAGGAPHVRVFSGAGLQPIANFFAYDPSFRGGSSVAAGDINGDGRADIIVGAGMGGGPHVYVFDGLTQAPIASFFAYDPAFRGGVNVSAGDFNGDGLVEVITAPAFAGGPHIKIFDITAGNALIGSFMADDPNLNQTGGRVSVKDVTGDGRDDIVYANGPGVRSRVRVFNGTDLALLNEYQPFGDDTGGVFVG</sequence>
<dbReference type="Gene3D" id="3.40.50.200">
    <property type="entry name" value="Peptidase S8/S53 domain"/>
    <property type="match status" value="1"/>
</dbReference>
<keyword evidence="5 10" id="KW-0378">Hydrolase</keyword>
<dbReference type="InterPro" id="IPR002884">
    <property type="entry name" value="P_dom"/>
</dbReference>
<keyword evidence="7" id="KW-0106">Calcium</keyword>
<evidence type="ECO:0000256" key="5">
    <source>
        <dbReference type="ARBA" id="ARBA00022801"/>
    </source>
</evidence>
<dbReference type="GO" id="GO:0012505">
    <property type="term" value="C:endomembrane system"/>
    <property type="evidence" value="ECO:0007669"/>
    <property type="project" value="UniProtKB-ARBA"/>
</dbReference>
<dbReference type="SUPFAM" id="SSF49785">
    <property type="entry name" value="Galactose-binding domain-like"/>
    <property type="match status" value="1"/>
</dbReference>
<evidence type="ECO:0000259" key="11">
    <source>
        <dbReference type="PROSITE" id="PS51829"/>
    </source>
</evidence>
<dbReference type="Pfam" id="PF00082">
    <property type="entry name" value="Peptidase_S8"/>
    <property type="match status" value="1"/>
</dbReference>
<keyword evidence="13" id="KW-1185">Reference proteome</keyword>
<keyword evidence="2 10" id="KW-0645">Protease</keyword>
<dbReference type="InterPro" id="IPR036852">
    <property type="entry name" value="Peptidase_S8/S53_dom_sf"/>
</dbReference>
<evidence type="ECO:0000256" key="7">
    <source>
        <dbReference type="ARBA" id="ARBA00022837"/>
    </source>
</evidence>
<feature type="active site" description="Charge relay system" evidence="9 10">
    <location>
        <position position="253"/>
    </location>
</feature>
<dbReference type="InParanoid" id="A0A6C2YL31"/>
<feature type="active site" description="Charge relay system" evidence="9 10">
    <location>
        <position position="196"/>
    </location>
</feature>
<dbReference type="GO" id="GO:0016485">
    <property type="term" value="P:protein processing"/>
    <property type="evidence" value="ECO:0007669"/>
    <property type="project" value="TreeGrafter"/>
</dbReference>
<dbReference type="GO" id="GO:0005737">
    <property type="term" value="C:cytoplasm"/>
    <property type="evidence" value="ECO:0007669"/>
    <property type="project" value="UniProtKB-ARBA"/>
</dbReference>
<dbReference type="PROSITE" id="PS00136">
    <property type="entry name" value="SUBTILASE_ASP"/>
    <property type="match status" value="1"/>
</dbReference>
<dbReference type="InterPro" id="IPR008979">
    <property type="entry name" value="Galactose-bd-like_sf"/>
</dbReference>
<reference evidence="12" key="1">
    <citation type="submission" date="2019-04" db="EMBL/GenBank/DDBJ databases">
        <authorList>
            <consortium name="Science for Life Laboratories"/>
        </authorList>
    </citation>
    <scope>NUCLEOTIDE SEQUENCE</scope>
    <source>
        <strain evidence="12">MBLW1</strain>
    </source>
</reference>
<dbReference type="InterPro" id="IPR023827">
    <property type="entry name" value="Peptidase_S8_Asp-AS"/>
</dbReference>
<dbReference type="PANTHER" id="PTHR42884:SF14">
    <property type="entry name" value="NEUROENDOCRINE CONVERTASE 1"/>
    <property type="match status" value="1"/>
</dbReference>
<dbReference type="PRINTS" id="PR00723">
    <property type="entry name" value="SUBTILISIN"/>
</dbReference>
<feature type="domain" description="P/Homo B" evidence="11">
    <location>
        <begin position="516"/>
        <end position="641"/>
    </location>
</feature>
<dbReference type="InterPro" id="IPR015500">
    <property type="entry name" value="Peptidase_S8_subtilisin-rel"/>
</dbReference>
<dbReference type="PANTHER" id="PTHR42884">
    <property type="entry name" value="PROPROTEIN CONVERTASE SUBTILISIN/KEXIN-RELATED"/>
    <property type="match status" value="1"/>
</dbReference>
<keyword evidence="4" id="KW-0677">Repeat</keyword>
<dbReference type="GO" id="GO:0004252">
    <property type="term" value="F:serine-type endopeptidase activity"/>
    <property type="evidence" value="ECO:0007669"/>
    <property type="project" value="UniProtKB-UniRule"/>
</dbReference>
<dbReference type="SUPFAM" id="SSF69318">
    <property type="entry name" value="Integrin alpha N-terminal domain"/>
    <property type="match status" value="1"/>
</dbReference>
<comment type="similarity">
    <text evidence="1">Belongs to the peptidase S8 family. Furin subfamily.</text>
</comment>
<keyword evidence="8" id="KW-0325">Glycoprotein</keyword>
<dbReference type="InterPro" id="IPR013519">
    <property type="entry name" value="Int_alpha_beta-p"/>
</dbReference>
<gene>
    <name evidence="12" type="ORF">GMBLW1_18760</name>
</gene>
<dbReference type="PROSITE" id="PS00137">
    <property type="entry name" value="SUBTILASE_HIS"/>
    <property type="match status" value="1"/>
</dbReference>
<evidence type="ECO:0000256" key="8">
    <source>
        <dbReference type="ARBA" id="ARBA00023180"/>
    </source>
</evidence>
<dbReference type="PROSITE" id="PS00138">
    <property type="entry name" value="SUBTILASE_SER"/>
    <property type="match status" value="1"/>
</dbReference>
<evidence type="ECO:0000256" key="4">
    <source>
        <dbReference type="ARBA" id="ARBA00022737"/>
    </source>
</evidence>
<dbReference type="InterPro" id="IPR023828">
    <property type="entry name" value="Peptidase_S8_Ser-AS"/>
</dbReference>
<evidence type="ECO:0000256" key="1">
    <source>
        <dbReference type="ARBA" id="ARBA00005325"/>
    </source>
</evidence>
<keyword evidence="6 10" id="KW-0720">Serine protease</keyword>
<evidence type="ECO:0000256" key="6">
    <source>
        <dbReference type="ARBA" id="ARBA00022825"/>
    </source>
</evidence>
<dbReference type="Proteomes" id="UP000464378">
    <property type="component" value="Chromosome"/>
</dbReference>
<dbReference type="EMBL" id="LR586016">
    <property type="protein sequence ID" value="VIP02084.1"/>
    <property type="molecule type" value="Genomic_DNA"/>
</dbReference>
<evidence type="ECO:0000256" key="9">
    <source>
        <dbReference type="PIRSR" id="PIRSR615500-1"/>
    </source>
</evidence>
<dbReference type="InterPro" id="IPR034182">
    <property type="entry name" value="Kexin/furin"/>
</dbReference>
<dbReference type="SMART" id="SM00191">
    <property type="entry name" value="Int_alpha"/>
    <property type="match status" value="3"/>
</dbReference>
<dbReference type="GO" id="GO:0016020">
    <property type="term" value="C:membrane"/>
    <property type="evidence" value="ECO:0007669"/>
    <property type="project" value="TreeGrafter"/>
</dbReference>
<evidence type="ECO:0000256" key="2">
    <source>
        <dbReference type="ARBA" id="ARBA00022670"/>
    </source>
</evidence>
<dbReference type="AlphaFoldDB" id="A0A6C2YL31"/>
<dbReference type="Gene3D" id="2.60.120.260">
    <property type="entry name" value="Galactose-binding domain-like"/>
    <property type="match status" value="1"/>
</dbReference>
<protein>
    <recommendedName>
        <fullName evidence="11">P/Homo B domain-containing protein</fullName>
    </recommendedName>
</protein>
<keyword evidence="3" id="KW-0732">Signal</keyword>
<dbReference type="KEGG" id="tim:GMBLW1_18760"/>
<evidence type="ECO:0000313" key="13">
    <source>
        <dbReference type="Proteomes" id="UP000464378"/>
    </source>
</evidence>
<dbReference type="Pfam" id="PF01483">
    <property type="entry name" value="P_proprotein"/>
    <property type="match status" value="1"/>
</dbReference>
<name>A0A6C2YL31_9BACT</name>
<accession>A0A6C2YL31</accession>
<dbReference type="InterPro" id="IPR013517">
    <property type="entry name" value="FG-GAP"/>
</dbReference>
<dbReference type="EMBL" id="LR593887">
    <property type="protein sequence ID" value="VTS00338.1"/>
    <property type="molecule type" value="Genomic_DNA"/>
</dbReference>
<dbReference type="PROSITE" id="PS51892">
    <property type="entry name" value="SUBTILASE"/>
    <property type="match status" value="1"/>
</dbReference>
<organism evidence="12">
    <name type="scientific">Tuwongella immobilis</name>
    <dbReference type="NCBI Taxonomy" id="692036"/>
    <lineage>
        <taxon>Bacteria</taxon>
        <taxon>Pseudomonadati</taxon>
        <taxon>Planctomycetota</taxon>
        <taxon>Planctomycetia</taxon>
        <taxon>Gemmatales</taxon>
        <taxon>Gemmataceae</taxon>
        <taxon>Tuwongella</taxon>
    </lineage>
</organism>
<dbReference type="Gene3D" id="2.130.10.130">
    <property type="entry name" value="Integrin alpha, N-terminal"/>
    <property type="match status" value="2"/>
</dbReference>